<keyword evidence="2" id="KW-0342">GTP-binding</keyword>
<feature type="region of interest" description="Disordered" evidence="3">
    <location>
        <begin position="272"/>
        <end position="458"/>
    </location>
</feature>
<evidence type="ECO:0000256" key="1">
    <source>
        <dbReference type="ARBA" id="ARBA00022741"/>
    </source>
</evidence>
<accession>U7D863</accession>
<dbReference type="GO" id="GO:0005525">
    <property type="term" value="F:GTP binding"/>
    <property type="evidence" value="ECO:0007669"/>
    <property type="project" value="UniProtKB-KW"/>
</dbReference>
<dbReference type="Gene3D" id="3.40.50.300">
    <property type="entry name" value="P-loop containing nucleotide triphosphate hydrolases"/>
    <property type="match status" value="1"/>
</dbReference>
<dbReference type="PATRIC" id="fig|1313304.3.peg.295"/>
<dbReference type="PANTHER" id="PTHR42708:SF1">
    <property type="entry name" value="GLIDING MOTILITY PROTEIN MGLA"/>
    <property type="match status" value="1"/>
</dbReference>
<dbReference type="AlphaFoldDB" id="U7D863"/>
<feature type="compositionally biased region" description="Pro residues" evidence="3">
    <location>
        <begin position="227"/>
        <end position="237"/>
    </location>
</feature>
<feature type="compositionally biased region" description="Low complexity" evidence="3">
    <location>
        <begin position="238"/>
        <end position="253"/>
    </location>
</feature>
<feature type="region of interest" description="Disordered" evidence="3">
    <location>
        <begin position="196"/>
        <end position="253"/>
    </location>
</feature>
<feature type="compositionally biased region" description="Acidic residues" evidence="3">
    <location>
        <begin position="395"/>
        <end position="407"/>
    </location>
</feature>
<name>U7D863_9BACT</name>
<dbReference type="eggNOG" id="COG1100">
    <property type="taxonomic scope" value="Bacteria"/>
</dbReference>
<sequence>MATINYAAREINVKIVYYGPALSGKTTNLQIIHQKTPDASKSDMVSLATEADRTLFFDFLPIDLGKIRGFTTKIQLYTVPGQVYYNATRKLVLRGVDGIVFVADSAEDKMDQNIESLDNMEENLAEYGYDLRTIPVILQFNKRDIHNALPVEYLNQKLNRYNTQYQEAIANKGKGVFETLKVIGKRVIDILNQKYSTPNQPGLNHSRPTQPRPLAQPKAAPKKAAPTPRPQKQPPPAAQNQAPQEQQQQQLELQRQIQLQQQMLEQQKRQLEEQQRMFEQQRQEFLRQQQETPPPPSAHTSEDSEDLEFDMSFGSSTSKTQEIPVVPRSPEPPQQQEDSDDIDLDIDDLDAFNEDLSLDMDEDSLGTDLELEELDTVDSLSEKPQAQPESPTELSLEDFSFDDDSDDLISSSFLSDDAPSTPPEKKEEKKHEEPHDAPLDVTSMKPETNDSEEEESQLFFSTIENSTKKAKKKPINPKYKKNFLDNLFNK</sequence>
<dbReference type="InterPro" id="IPR006689">
    <property type="entry name" value="Small_GTPase_ARF/SAR"/>
</dbReference>
<gene>
    <name evidence="4" type="ORF">CALK_0312</name>
</gene>
<dbReference type="InterPro" id="IPR027417">
    <property type="entry name" value="P-loop_NTPase"/>
</dbReference>
<feature type="compositionally biased region" description="Acidic residues" evidence="3">
    <location>
        <begin position="337"/>
        <end position="376"/>
    </location>
</feature>
<dbReference type="EMBL" id="ASJR01000002">
    <property type="protein sequence ID" value="ERP39145.1"/>
    <property type="molecule type" value="Genomic_DNA"/>
</dbReference>
<feature type="compositionally biased region" description="Low complexity" evidence="3">
    <location>
        <begin position="212"/>
        <end position="226"/>
    </location>
</feature>
<dbReference type="GO" id="GO:0003924">
    <property type="term" value="F:GTPase activity"/>
    <property type="evidence" value="ECO:0007669"/>
    <property type="project" value="InterPro"/>
</dbReference>
<dbReference type="CDD" id="cd00882">
    <property type="entry name" value="Ras_like_GTPase"/>
    <property type="match status" value="1"/>
</dbReference>
<dbReference type="PANTHER" id="PTHR42708">
    <property type="entry name" value="ATP/GTP-BINDING PROTEIN-RELATED"/>
    <property type="match status" value="1"/>
</dbReference>
<evidence type="ECO:0000256" key="2">
    <source>
        <dbReference type="ARBA" id="ARBA00023134"/>
    </source>
</evidence>
<dbReference type="SUPFAM" id="SSF52540">
    <property type="entry name" value="P-loop containing nucleoside triphosphate hydrolases"/>
    <property type="match status" value="1"/>
</dbReference>
<keyword evidence="1" id="KW-0547">Nucleotide-binding</keyword>
<dbReference type="InterPro" id="IPR052705">
    <property type="entry name" value="Gliding_Motility_GTPase"/>
</dbReference>
<feature type="compositionally biased region" description="Low complexity" evidence="3">
    <location>
        <begin position="408"/>
        <end position="417"/>
    </location>
</feature>
<proteinExistence type="predicted"/>
<organism evidence="4 5">
    <name type="scientific">Chitinivibrio alkaliphilus ACht1</name>
    <dbReference type="NCBI Taxonomy" id="1313304"/>
    <lineage>
        <taxon>Bacteria</taxon>
        <taxon>Pseudomonadati</taxon>
        <taxon>Fibrobacterota</taxon>
        <taxon>Chitinivibrionia</taxon>
        <taxon>Chitinivibrionales</taxon>
        <taxon>Chitinivibrionaceae</taxon>
        <taxon>Chitinivibrio</taxon>
    </lineage>
</organism>
<feature type="compositionally biased region" description="Polar residues" evidence="3">
    <location>
        <begin position="196"/>
        <end position="209"/>
    </location>
</feature>
<dbReference type="Proteomes" id="UP000017148">
    <property type="component" value="Unassembled WGS sequence"/>
</dbReference>
<protein>
    <recommendedName>
        <fullName evidence="6">Mutual gliding-motility protein MglA</fullName>
    </recommendedName>
</protein>
<evidence type="ECO:0000256" key="3">
    <source>
        <dbReference type="SAM" id="MobiDB-lite"/>
    </source>
</evidence>
<comment type="caution">
    <text evidence="4">The sequence shown here is derived from an EMBL/GenBank/DDBJ whole genome shotgun (WGS) entry which is preliminary data.</text>
</comment>
<reference evidence="4 5" key="1">
    <citation type="journal article" date="2013" name="Environ. Microbiol.">
        <title>Genome analysis of Chitinivibrio alkaliphilus gen. nov., sp. nov., a novel extremely haloalkaliphilic anaerobic chitinolytic bacterium from the candidate phylum Termite Group 3.</title>
        <authorList>
            <person name="Sorokin D.Y."/>
            <person name="Gumerov V.M."/>
            <person name="Rakitin A.L."/>
            <person name="Beletsky A.V."/>
            <person name="Damste J.S."/>
            <person name="Muyzer G."/>
            <person name="Mardanov A.V."/>
            <person name="Ravin N.V."/>
        </authorList>
    </citation>
    <scope>NUCLEOTIDE SEQUENCE [LARGE SCALE GENOMIC DNA]</scope>
    <source>
        <strain evidence="4 5">ACht1</strain>
    </source>
</reference>
<feature type="compositionally biased region" description="Basic and acidic residues" evidence="3">
    <location>
        <begin position="423"/>
        <end position="438"/>
    </location>
</feature>
<evidence type="ECO:0000313" key="5">
    <source>
        <dbReference type="Proteomes" id="UP000017148"/>
    </source>
</evidence>
<evidence type="ECO:0000313" key="4">
    <source>
        <dbReference type="EMBL" id="ERP39145.1"/>
    </source>
</evidence>
<dbReference type="Pfam" id="PF00025">
    <property type="entry name" value="Arf"/>
    <property type="match status" value="1"/>
</dbReference>
<feature type="compositionally biased region" description="Basic and acidic residues" evidence="3">
    <location>
        <begin position="272"/>
        <end position="285"/>
    </location>
</feature>
<keyword evidence="5" id="KW-1185">Reference proteome</keyword>
<evidence type="ECO:0008006" key="6">
    <source>
        <dbReference type="Google" id="ProtNLM"/>
    </source>
</evidence>
<dbReference type="STRING" id="1313304.CALK_0312"/>
<dbReference type="OrthoDB" id="9779858at2"/>